<organism evidence="1">
    <name type="scientific">Salmonella enterica</name>
    <name type="common">Salmonella choleraesuis</name>
    <dbReference type="NCBI Taxonomy" id="28901"/>
    <lineage>
        <taxon>Bacteria</taxon>
        <taxon>Pseudomonadati</taxon>
        <taxon>Pseudomonadota</taxon>
        <taxon>Gammaproteobacteria</taxon>
        <taxon>Enterobacterales</taxon>
        <taxon>Enterobacteriaceae</taxon>
        <taxon>Salmonella</taxon>
    </lineage>
</organism>
<comment type="caution">
    <text evidence="1">The sequence shown here is derived from an EMBL/GenBank/DDBJ whole genome shotgun (WGS) entry which is preliminary data.</text>
</comment>
<sequence length="73" mass="8531">MLYNSLCHIFLISILDQTGYYSGIPARRTEHTLKSTRRIQVGITPLLIFILDPLHVDFTVKRRSLIYRRSKPS</sequence>
<reference evidence="1" key="1">
    <citation type="submission" date="2018-07" db="EMBL/GenBank/DDBJ databases">
        <authorList>
            <consortium name="GenomeTrakr network: Whole genome sequencing for foodborne pathogen traceback"/>
        </authorList>
    </citation>
    <scope>NUCLEOTIDE SEQUENCE [LARGE SCALE GENOMIC DNA]</scope>
    <source>
        <strain evidence="1">FDA00013282</strain>
    </source>
</reference>
<dbReference type="Proteomes" id="UP000885264">
    <property type="component" value="Unassembled WGS sequence"/>
</dbReference>
<gene>
    <name evidence="1" type="ORF">DTA53_13880</name>
</gene>
<evidence type="ECO:0000313" key="1">
    <source>
        <dbReference type="EMBL" id="MJX47948.1"/>
    </source>
</evidence>
<protein>
    <submittedName>
        <fullName evidence="1">Uncharacterized protein</fullName>
    </submittedName>
</protein>
<dbReference type="EMBL" id="RTRY01000012">
    <property type="protein sequence ID" value="MJX47948.1"/>
    <property type="molecule type" value="Genomic_DNA"/>
</dbReference>
<accession>A0A3R0QNW8</accession>
<proteinExistence type="predicted"/>
<dbReference type="AlphaFoldDB" id="A0A3R0QNW8"/>
<name>A0A3R0QNW8_SALER</name>